<organism evidence="2 3">
    <name type="scientific">Devosia psychrophila</name>
    <dbReference type="NCBI Taxonomy" id="728005"/>
    <lineage>
        <taxon>Bacteria</taxon>
        <taxon>Pseudomonadati</taxon>
        <taxon>Pseudomonadota</taxon>
        <taxon>Alphaproteobacteria</taxon>
        <taxon>Hyphomicrobiales</taxon>
        <taxon>Devosiaceae</taxon>
        <taxon>Devosia</taxon>
    </lineage>
</organism>
<dbReference type="InterPro" id="IPR038717">
    <property type="entry name" value="Tc1-like_DDE_dom"/>
</dbReference>
<reference evidence="2 3" key="1">
    <citation type="submission" date="2015-03" db="EMBL/GenBank/DDBJ databases">
        <authorList>
            <person name="Lepp D."/>
            <person name="Hassan Y.I."/>
            <person name="Li X.-Z."/>
            <person name="Zhou T."/>
        </authorList>
    </citation>
    <scope>NUCLEOTIDE SEQUENCE [LARGE SCALE GENOMIC DNA]</scope>
    <source>
        <strain evidence="2 3">Cr7-05</strain>
    </source>
</reference>
<dbReference type="Proteomes" id="UP000033519">
    <property type="component" value="Unassembled WGS sequence"/>
</dbReference>
<protein>
    <submittedName>
        <fullName evidence="2">Transposase</fullName>
    </submittedName>
</protein>
<comment type="caution">
    <text evidence="2">The sequence shown here is derived from an EMBL/GenBank/DDBJ whole genome shotgun (WGS) entry which is preliminary data.</text>
</comment>
<proteinExistence type="predicted"/>
<evidence type="ECO:0000313" key="3">
    <source>
        <dbReference type="Proteomes" id="UP000033519"/>
    </source>
</evidence>
<dbReference type="InterPro" id="IPR047655">
    <property type="entry name" value="Transpos_IS630-like"/>
</dbReference>
<evidence type="ECO:0000313" key="2">
    <source>
        <dbReference type="EMBL" id="KKC34197.1"/>
    </source>
</evidence>
<feature type="domain" description="Tc1-like transposase DDE" evidence="1">
    <location>
        <begin position="16"/>
        <end position="154"/>
    </location>
</feature>
<sequence length="186" mass="21325">MKAHIGHLPKGKPIEIWFQDEARIGQKNGIVRLWAKRGTLPRQPADQRYRNLYLFGAICPAKGKGAGLALPYADTFAMHLHIDEISRHVQRGAHAVLLLDRAGWHTTEKLIVPKNMTLIFLPSRSPELNPVENVWQYLRQNWLSNRVFDNYDAIIDADCQAWNNLIDKPETISSIGMRKWEHIGQS</sequence>
<accession>A0ABR5E1R2</accession>
<gene>
    <name evidence="2" type="ORF">WH91_04270</name>
</gene>
<keyword evidence="3" id="KW-1185">Reference proteome</keyword>
<dbReference type="Gene3D" id="3.30.420.10">
    <property type="entry name" value="Ribonuclease H-like superfamily/Ribonuclease H"/>
    <property type="match status" value="1"/>
</dbReference>
<dbReference type="InterPro" id="IPR036397">
    <property type="entry name" value="RNaseH_sf"/>
</dbReference>
<dbReference type="EMBL" id="LAPV01000047">
    <property type="protein sequence ID" value="KKC34197.1"/>
    <property type="molecule type" value="Genomic_DNA"/>
</dbReference>
<name>A0ABR5E1R2_9HYPH</name>
<evidence type="ECO:0000259" key="1">
    <source>
        <dbReference type="Pfam" id="PF13358"/>
    </source>
</evidence>
<dbReference type="NCBIfam" id="NF033545">
    <property type="entry name" value="transpos_IS630"/>
    <property type="match status" value="1"/>
</dbReference>
<dbReference type="Pfam" id="PF13358">
    <property type="entry name" value="DDE_3"/>
    <property type="match status" value="1"/>
</dbReference>